<dbReference type="AlphaFoldDB" id="A0A8J3IPA0"/>
<dbReference type="RefSeq" id="WP_220203772.1">
    <property type="nucleotide sequence ID" value="NZ_BNJK01000001.1"/>
</dbReference>
<evidence type="ECO:0000313" key="2">
    <source>
        <dbReference type="EMBL" id="GHO92961.1"/>
    </source>
</evidence>
<dbReference type="SUPFAM" id="SSF109604">
    <property type="entry name" value="HD-domain/PDEase-like"/>
    <property type="match status" value="1"/>
</dbReference>
<name>A0A8J3IPA0_9CHLR</name>
<evidence type="ECO:0000313" key="3">
    <source>
        <dbReference type="Proteomes" id="UP000597444"/>
    </source>
</evidence>
<dbReference type="Gene3D" id="1.10.3210.10">
    <property type="entry name" value="Hypothetical protein af1432"/>
    <property type="match status" value="1"/>
</dbReference>
<dbReference type="GO" id="GO:0008832">
    <property type="term" value="F:dGTPase activity"/>
    <property type="evidence" value="ECO:0007669"/>
    <property type="project" value="TreeGrafter"/>
</dbReference>
<evidence type="ECO:0000259" key="1">
    <source>
        <dbReference type="SMART" id="SM00471"/>
    </source>
</evidence>
<dbReference type="SMART" id="SM00471">
    <property type="entry name" value="HDc"/>
    <property type="match status" value="1"/>
</dbReference>
<dbReference type="Pfam" id="PF01966">
    <property type="entry name" value="HD"/>
    <property type="match status" value="1"/>
</dbReference>
<dbReference type="InterPro" id="IPR050135">
    <property type="entry name" value="dGTPase-like"/>
</dbReference>
<keyword evidence="3" id="KW-1185">Reference proteome</keyword>
<organism evidence="2 3">
    <name type="scientific">Reticulibacter mediterranei</name>
    <dbReference type="NCBI Taxonomy" id="2778369"/>
    <lineage>
        <taxon>Bacteria</taxon>
        <taxon>Bacillati</taxon>
        <taxon>Chloroflexota</taxon>
        <taxon>Ktedonobacteria</taxon>
        <taxon>Ktedonobacterales</taxon>
        <taxon>Reticulibacteraceae</taxon>
        <taxon>Reticulibacter</taxon>
    </lineage>
</organism>
<dbReference type="PANTHER" id="PTHR11373:SF41">
    <property type="entry name" value="METAL-DEPENDENT PHOSPHOHYDROLASE"/>
    <property type="match status" value="1"/>
</dbReference>
<accession>A0A8J3IPA0</accession>
<dbReference type="GO" id="GO:0006203">
    <property type="term" value="P:dGTP catabolic process"/>
    <property type="evidence" value="ECO:0007669"/>
    <property type="project" value="TreeGrafter"/>
</dbReference>
<protein>
    <recommendedName>
        <fullName evidence="1">HD/PDEase domain-containing protein</fullName>
    </recommendedName>
</protein>
<dbReference type="CDD" id="cd00077">
    <property type="entry name" value="HDc"/>
    <property type="match status" value="1"/>
</dbReference>
<dbReference type="EMBL" id="BNJK01000001">
    <property type="protein sequence ID" value="GHO92961.1"/>
    <property type="molecule type" value="Genomic_DNA"/>
</dbReference>
<dbReference type="PANTHER" id="PTHR11373">
    <property type="entry name" value="DEOXYNUCLEOSIDE TRIPHOSPHATE TRIPHOSPHOHYDROLASE"/>
    <property type="match status" value="1"/>
</dbReference>
<dbReference type="InterPro" id="IPR006674">
    <property type="entry name" value="HD_domain"/>
</dbReference>
<dbReference type="Proteomes" id="UP000597444">
    <property type="component" value="Unassembled WGS sequence"/>
</dbReference>
<reference evidence="2" key="1">
    <citation type="submission" date="2020-10" db="EMBL/GenBank/DDBJ databases">
        <title>Taxonomic study of unclassified bacteria belonging to the class Ktedonobacteria.</title>
        <authorList>
            <person name="Yabe S."/>
            <person name="Wang C.M."/>
            <person name="Zheng Y."/>
            <person name="Sakai Y."/>
            <person name="Cavaletti L."/>
            <person name="Monciardini P."/>
            <person name="Donadio S."/>
        </authorList>
    </citation>
    <scope>NUCLEOTIDE SEQUENCE</scope>
    <source>
        <strain evidence="2">ID150040</strain>
    </source>
</reference>
<feature type="domain" description="HD/PDEase" evidence="1">
    <location>
        <begin position="46"/>
        <end position="160"/>
    </location>
</feature>
<sequence>MVINDAVYGSHHIHEPVLIEVLQSAALQRIQGVHVSGASFLVREGRDVSRYEHSVGVMLLIRMLGGSVSEQLAGLLHDVSHTAFSHVVDFALSNRAEDFHEQHFMHVLERSSIPALLQQHGFAISNILPLERWPLLEQEMPNLCADRIDYTLRDLLRIGFIDSASLHSFLAQLQNYEGKIVCRSLDAALWFTEQYVRLVLELFLHPRELFANQQLAAALRLALSNGDMQEEDLFLQDAELLARLQALHHHDIDHYLYYLQPALEVIEDTMGNGEKFALKARHLDPLVLQEDGRMVRCSELDPGIHRIQAILRQKTADGMYLKLVGPIH</sequence>
<gene>
    <name evidence="2" type="ORF">KSF_030090</name>
</gene>
<proteinExistence type="predicted"/>
<comment type="caution">
    <text evidence="2">The sequence shown here is derived from an EMBL/GenBank/DDBJ whole genome shotgun (WGS) entry which is preliminary data.</text>
</comment>
<dbReference type="InterPro" id="IPR003607">
    <property type="entry name" value="HD/PDEase_dom"/>
</dbReference>